<keyword evidence="9" id="KW-0413">Isomerase</keyword>
<comment type="similarity">
    <text evidence="3 11">Belongs to the protein disulfide isomerase family.</text>
</comment>
<comment type="subcellular location">
    <subcellularLocation>
        <location evidence="2">Endoplasmic reticulum lumen</location>
    </subcellularLocation>
</comment>
<evidence type="ECO:0000256" key="9">
    <source>
        <dbReference type="ARBA" id="ARBA00023235"/>
    </source>
</evidence>
<evidence type="ECO:0000256" key="3">
    <source>
        <dbReference type="ARBA" id="ARBA00006347"/>
    </source>
</evidence>
<evidence type="ECO:0000256" key="13">
    <source>
        <dbReference type="SAM" id="SignalP"/>
    </source>
</evidence>
<organism evidence="15">
    <name type="scientific">Pongo abelii</name>
    <name type="common">Sumatran orangutan</name>
    <name type="synonym">Pongo pygmaeus abelii</name>
    <dbReference type="NCBI Taxonomy" id="9601"/>
    <lineage>
        <taxon>Eukaryota</taxon>
        <taxon>Metazoa</taxon>
        <taxon>Chordata</taxon>
        <taxon>Craniata</taxon>
        <taxon>Vertebrata</taxon>
        <taxon>Euteleostomi</taxon>
        <taxon>Mammalia</taxon>
        <taxon>Eutheria</taxon>
        <taxon>Euarchontoglires</taxon>
        <taxon>Primates</taxon>
        <taxon>Haplorrhini</taxon>
        <taxon>Catarrhini</taxon>
        <taxon>Hominidae</taxon>
        <taxon>Pongo</taxon>
    </lineage>
</organism>
<dbReference type="Gene3D" id="3.40.30.10">
    <property type="entry name" value="Glutaredoxin"/>
    <property type="match status" value="1"/>
</dbReference>
<keyword evidence="6" id="KW-0677">Repeat</keyword>
<dbReference type="GO" id="GO:0034976">
    <property type="term" value="P:response to endoplasmic reticulum stress"/>
    <property type="evidence" value="ECO:0007669"/>
    <property type="project" value="TreeGrafter"/>
</dbReference>
<sequence>MLRRALLCLAVAGLVCADAPEEEDHVLVLRKSNFAEALAAHKYLLVEFYAPWCGHCKALAPEYAKAAGKLKAEGSEIRLAKMDSTANEVEAVKVHSFPTLKFFPASADRTVIDYNGERTLDGFKKFLESGGQDGAGDDDDLEDLEEAE</sequence>
<dbReference type="InterPro" id="IPR036249">
    <property type="entry name" value="Thioredoxin-like_sf"/>
</dbReference>
<feature type="domain" description="Thioredoxin" evidence="14">
    <location>
        <begin position="6"/>
        <end position="132"/>
    </location>
</feature>
<dbReference type="InterPro" id="IPR017937">
    <property type="entry name" value="Thioredoxin_CS"/>
</dbReference>
<evidence type="ECO:0000256" key="10">
    <source>
        <dbReference type="ARBA" id="ARBA00023284"/>
    </source>
</evidence>
<dbReference type="EC" id="5.3.4.1" evidence="4"/>
<dbReference type="GO" id="GO:0009897">
    <property type="term" value="C:external side of plasma membrane"/>
    <property type="evidence" value="ECO:0007669"/>
    <property type="project" value="TreeGrafter"/>
</dbReference>
<keyword evidence="10" id="KW-0676">Redox-active center</keyword>
<dbReference type="InterPro" id="IPR005788">
    <property type="entry name" value="PDI_thioredoxin-like_dom"/>
</dbReference>
<evidence type="ECO:0000259" key="14">
    <source>
        <dbReference type="PROSITE" id="PS51352"/>
    </source>
</evidence>
<evidence type="ECO:0000256" key="6">
    <source>
        <dbReference type="ARBA" id="ARBA00022737"/>
    </source>
</evidence>
<dbReference type="PRINTS" id="PR00421">
    <property type="entry name" value="THIOREDOXIN"/>
</dbReference>
<dbReference type="PANTHER" id="PTHR18929">
    <property type="entry name" value="PROTEIN DISULFIDE ISOMERASE"/>
    <property type="match status" value="1"/>
</dbReference>
<dbReference type="AlphaFoldDB" id="A0A2J8XYY7"/>
<evidence type="ECO:0000256" key="5">
    <source>
        <dbReference type="ARBA" id="ARBA00022729"/>
    </source>
</evidence>
<evidence type="ECO:0000256" key="12">
    <source>
        <dbReference type="SAM" id="MobiDB-lite"/>
    </source>
</evidence>
<accession>A0A2J8XYY7</accession>
<gene>
    <name evidence="15" type="ORF">CR201_G0021163</name>
</gene>
<dbReference type="GO" id="GO:0005788">
    <property type="term" value="C:endoplasmic reticulum lumen"/>
    <property type="evidence" value="ECO:0007669"/>
    <property type="project" value="UniProtKB-SubCell"/>
</dbReference>
<name>A0A2J8XYY7_PONAB</name>
<evidence type="ECO:0000256" key="2">
    <source>
        <dbReference type="ARBA" id="ARBA00004319"/>
    </source>
</evidence>
<dbReference type="PROSITE" id="PS00194">
    <property type="entry name" value="THIOREDOXIN_1"/>
    <property type="match status" value="1"/>
</dbReference>
<proteinExistence type="inferred from homology"/>
<dbReference type="SUPFAM" id="SSF52833">
    <property type="entry name" value="Thioredoxin-like"/>
    <property type="match status" value="1"/>
</dbReference>
<evidence type="ECO:0000256" key="4">
    <source>
        <dbReference type="ARBA" id="ARBA00012723"/>
    </source>
</evidence>
<dbReference type="PANTHER" id="PTHR18929:SF101">
    <property type="entry name" value="PROTEIN DISULFIDE-ISOMERASE"/>
    <property type="match status" value="1"/>
</dbReference>
<feature type="chain" id="PRO_5014327526" description="protein disulfide-isomerase" evidence="13">
    <location>
        <begin position="18"/>
        <end position="148"/>
    </location>
</feature>
<feature type="compositionally biased region" description="Acidic residues" evidence="12">
    <location>
        <begin position="135"/>
        <end position="148"/>
    </location>
</feature>
<evidence type="ECO:0000256" key="1">
    <source>
        <dbReference type="ARBA" id="ARBA00001182"/>
    </source>
</evidence>
<feature type="non-terminal residue" evidence="15">
    <location>
        <position position="148"/>
    </location>
</feature>
<feature type="region of interest" description="Disordered" evidence="12">
    <location>
        <begin position="128"/>
        <end position="148"/>
    </location>
</feature>
<dbReference type="CDD" id="cd02995">
    <property type="entry name" value="PDI_a_PDI_a'_C"/>
    <property type="match status" value="1"/>
</dbReference>
<keyword evidence="7" id="KW-0256">Endoplasmic reticulum</keyword>
<comment type="catalytic activity">
    <reaction evidence="1">
        <text>Catalyzes the rearrangement of -S-S- bonds in proteins.</text>
        <dbReference type="EC" id="5.3.4.1"/>
    </reaction>
</comment>
<feature type="signal peptide" evidence="13">
    <location>
        <begin position="1"/>
        <end position="17"/>
    </location>
</feature>
<reference evidence="15" key="1">
    <citation type="submission" date="2017-12" db="EMBL/GenBank/DDBJ databases">
        <title>High-resolution comparative analysis of great ape genomes.</title>
        <authorList>
            <person name="Pollen A."/>
            <person name="Hastie A."/>
            <person name="Hormozdiari F."/>
            <person name="Dougherty M."/>
            <person name="Liu R."/>
            <person name="Chaisson M."/>
            <person name="Hoppe E."/>
            <person name="Hill C."/>
            <person name="Pang A."/>
            <person name="Hillier L."/>
            <person name="Baker C."/>
            <person name="Armstrong J."/>
            <person name="Shendure J."/>
            <person name="Paten B."/>
            <person name="Wilson R."/>
            <person name="Chao H."/>
            <person name="Schneider V."/>
            <person name="Ventura M."/>
            <person name="Kronenberg Z."/>
            <person name="Murali S."/>
            <person name="Gordon D."/>
            <person name="Cantsilieris S."/>
            <person name="Munson K."/>
            <person name="Nelson B."/>
            <person name="Raja A."/>
            <person name="Underwood J."/>
            <person name="Diekhans M."/>
            <person name="Fiddes I."/>
            <person name="Haussler D."/>
            <person name="Eichler E."/>
        </authorList>
    </citation>
    <scope>NUCLEOTIDE SEQUENCE [LARGE SCALE GENOMIC DNA]</scope>
    <source>
        <strain evidence="15">Susie</strain>
    </source>
</reference>
<keyword evidence="5 13" id="KW-0732">Signal</keyword>
<comment type="caution">
    <text evidence="15">The sequence shown here is derived from an EMBL/GenBank/DDBJ whole genome shotgun (WGS) entry which is preliminary data.</text>
</comment>
<evidence type="ECO:0000256" key="11">
    <source>
        <dbReference type="RuleBase" id="RU004208"/>
    </source>
</evidence>
<dbReference type="Pfam" id="PF00085">
    <property type="entry name" value="Thioredoxin"/>
    <property type="match status" value="1"/>
</dbReference>
<dbReference type="InterPro" id="IPR013766">
    <property type="entry name" value="Thioredoxin_domain"/>
</dbReference>
<protein>
    <recommendedName>
        <fullName evidence="4">protein disulfide-isomerase</fullName>
        <ecNumber evidence="4">5.3.4.1</ecNumber>
    </recommendedName>
</protein>
<keyword evidence="8" id="KW-1015">Disulfide bond</keyword>
<evidence type="ECO:0000256" key="8">
    <source>
        <dbReference type="ARBA" id="ARBA00023157"/>
    </source>
</evidence>
<dbReference type="EMBL" id="NDHI03003285">
    <property type="protein sequence ID" value="PNJ87237.1"/>
    <property type="molecule type" value="Genomic_DNA"/>
</dbReference>
<evidence type="ECO:0000256" key="7">
    <source>
        <dbReference type="ARBA" id="ARBA00022824"/>
    </source>
</evidence>
<evidence type="ECO:0000313" key="15">
    <source>
        <dbReference type="EMBL" id="PNJ87237.1"/>
    </source>
</evidence>
<dbReference type="FunFam" id="3.40.30.10:FF:000027">
    <property type="entry name" value="protein disulfide-isomerase A2"/>
    <property type="match status" value="1"/>
</dbReference>
<dbReference type="PROSITE" id="PS51352">
    <property type="entry name" value="THIOREDOXIN_2"/>
    <property type="match status" value="1"/>
</dbReference>
<dbReference type="GO" id="GO:0003756">
    <property type="term" value="F:protein disulfide isomerase activity"/>
    <property type="evidence" value="ECO:0007669"/>
    <property type="project" value="UniProtKB-EC"/>
</dbReference>
<dbReference type="GO" id="GO:0006457">
    <property type="term" value="P:protein folding"/>
    <property type="evidence" value="ECO:0007669"/>
    <property type="project" value="TreeGrafter"/>
</dbReference>
<dbReference type="NCBIfam" id="TIGR01126">
    <property type="entry name" value="pdi_dom"/>
    <property type="match status" value="1"/>
</dbReference>